<evidence type="ECO:0000313" key="3">
    <source>
        <dbReference type="Proteomes" id="UP001234989"/>
    </source>
</evidence>
<proteinExistence type="predicted"/>
<gene>
    <name evidence="2" type="ORF">MTR67_003161</name>
</gene>
<evidence type="ECO:0000256" key="1">
    <source>
        <dbReference type="SAM" id="Phobius"/>
    </source>
</evidence>
<dbReference type="EMBL" id="CP133612">
    <property type="protein sequence ID" value="WMV09776.1"/>
    <property type="molecule type" value="Genomic_DNA"/>
</dbReference>
<keyword evidence="1" id="KW-1133">Transmembrane helix</keyword>
<protein>
    <submittedName>
        <fullName evidence="2">Uncharacterized protein</fullName>
    </submittedName>
</protein>
<sequence>MGKLLKRFSCLGSGITILGSGITSVVVTTSFSTSFEIHFCTTFLGALLLLLLPCAYSLPCTCSGRHEKIAGFVAVGLTSFFTSGCNLAPIALPENDFPSWSFLSPSPSSFHEDTTSGGLANIRRRHKRGDKIHS</sequence>
<keyword evidence="3" id="KW-1185">Reference proteome</keyword>
<reference evidence="2" key="1">
    <citation type="submission" date="2023-08" db="EMBL/GenBank/DDBJ databases">
        <title>A de novo genome assembly of Solanum verrucosum Schlechtendal, a Mexican diploid species geographically isolated from the other diploid A-genome species in potato relatives.</title>
        <authorList>
            <person name="Hosaka K."/>
        </authorList>
    </citation>
    <scope>NUCLEOTIDE SEQUENCE</scope>
    <source>
        <tissue evidence="2">Young leaves</tissue>
    </source>
</reference>
<accession>A0AAF0PWD1</accession>
<dbReference type="AlphaFoldDB" id="A0AAF0PWD1"/>
<name>A0AAF0PWD1_SOLVR</name>
<evidence type="ECO:0000313" key="2">
    <source>
        <dbReference type="EMBL" id="WMV09776.1"/>
    </source>
</evidence>
<organism evidence="2 3">
    <name type="scientific">Solanum verrucosum</name>
    <dbReference type="NCBI Taxonomy" id="315347"/>
    <lineage>
        <taxon>Eukaryota</taxon>
        <taxon>Viridiplantae</taxon>
        <taxon>Streptophyta</taxon>
        <taxon>Embryophyta</taxon>
        <taxon>Tracheophyta</taxon>
        <taxon>Spermatophyta</taxon>
        <taxon>Magnoliopsida</taxon>
        <taxon>eudicotyledons</taxon>
        <taxon>Gunneridae</taxon>
        <taxon>Pentapetalae</taxon>
        <taxon>asterids</taxon>
        <taxon>lamiids</taxon>
        <taxon>Solanales</taxon>
        <taxon>Solanaceae</taxon>
        <taxon>Solanoideae</taxon>
        <taxon>Solaneae</taxon>
        <taxon>Solanum</taxon>
    </lineage>
</organism>
<dbReference type="Proteomes" id="UP001234989">
    <property type="component" value="Chromosome 1"/>
</dbReference>
<keyword evidence="1" id="KW-0812">Transmembrane</keyword>
<keyword evidence="1" id="KW-0472">Membrane</keyword>
<feature type="transmembrane region" description="Helical" evidence="1">
    <location>
        <begin position="70"/>
        <end position="92"/>
    </location>
</feature>
<feature type="transmembrane region" description="Helical" evidence="1">
    <location>
        <begin position="34"/>
        <end position="58"/>
    </location>
</feature>